<dbReference type="EMBL" id="DVKQ01000028">
    <property type="protein sequence ID" value="HIT37275.1"/>
    <property type="molecule type" value="Genomic_DNA"/>
</dbReference>
<reference evidence="1" key="2">
    <citation type="journal article" date="2021" name="PeerJ">
        <title>Extensive microbial diversity within the chicken gut microbiome revealed by metagenomics and culture.</title>
        <authorList>
            <person name="Gilroy R."/>
            <person name="Ravi A."/>
            <person name="Getino M."/>
            <person name="Pursley I."/>
            <person name="Horton D.L."/>
            <person name="Alikhan N.F."/>
            <person name="Baker D."/>
            <person name="Gharbi K."/>
            <person name="Hall N."/>
            <person name="Watson M."/>
            <person name="Adriaenssens E.M."/>
            <person name="Foster-Nyarko E."/>
            <person name="Jarju S."/>
            <person name="Secka A."/>
            <person name="Antonio M."/>
            <person name="Oren A."/>
            <person name="Chaudhuri R.R."/>
            <person name="La Ragione R."/>
            <person name="Hildebrand F."/>
            <person name="Pallen M.J."/>
        </authorList>
    </citation>
    <scope>NUCLEOTIDE SEQUENCE</scope>
    <source>
        <strain evidence="1">CHK195-26880</strain>
    </source>
</reference>
<gene>
    <name evidence="1" type="ORF">IAB59_02195</name>
</gene>
<proteinExistence type="predicted"/>
<reference evidence="1" key="1">
    <citation type="submission" date="2020-10" db="EMBL/GenBank/DDBJ databases">
        <authorList>
            <person name="Gilroy R."/>
        </authorList>
    </citation>
    <scope>NUCLEOTIDE SEQUENCE</scope>
    <source>
        <strain evidence="1">CHK195-26880</strain>
    </source>
</reference>
<dbReference type="Proteomes" id="UP000886833">
    <property type="component" value="Unassembled WGS sequence"/>
</dbReference>
<accession>A0A9D1GA65</accession>
<evidence type="ECO:0000313" key="1">
    <source>
        <dbReference type="EMBL" id="HIT37275.1"/>
    </source>
</evidence>
<dbReference type="AlphaFoldDB" id="A0A9D1GA65"/>
<name>A0A9D1GA65_9FIRM</name>
<organism evidence="1 2">
    <name type="scientific">Candidatus Onthousia faecipullorum</name>
    <dbReference type="NCBI Taxonomy" id="2840887"/>
    <lineage>
        <taxon>Bacteria</taxon>
        <taxon>Bacillati</taxon>
        <taxon>Bacillota</taxon>
        <taxon>Bacilli</taxon>
        <taxon>Candidatus Onthousia</taxon>
    </lineage>
</organism>
<comment type="caution">
    <text evidence="1">The sequence shown here is derived from an EMBL/GenBank/DDBJ whole genome shotgun (WGS) entry which is preliminary data.</text>
</comment>
<protein>
    <submittedName>
        <fullName evidence="1">Uncharacterized protein</fullName>
    </submittedName>
</protein>
<evidence type="ECO:0000313" key="2">
    <source>
        <dbReference type="Proteomes" id="UP000886833"/>
    </source>
</evidence>
<sequence>MQLKDLSIEKRIKVINIKSSLAYEDYLEGLKSYDYNTLKEGINAILEIEPEFFLINESFLDSVVEIISIYNGEIILARLNNLKKISNKVKDKRRDKFLYKEYLKRDISSYEDYLELLDLDDLLINEENYNYLLDNPYILHSISYLKQEFSDYYSKNRKADNYLLTILNILEKRNYYDTDAVVAINSILEAFPNKDNEKIITFAKHI</sequence>